<evidence type="ECO:0000256" key="2">
    <source>
        <dbReference type="ARBA" id="ARBA00009256"/>
    </source>
</evidence>
<name>A0AAU7VA51_9ACTO</name>
<feature type="binding site" evidence="8">
    <location>
        <position position="58"/>
    </location>
    <ligand>
        <name>(R)-pantoate</name>
        <dbReference type="ChEBI" id="CHEBI:15980"/>
    </ligand>
</feature>
<dbReference type="KEGG" id="sapp:SAC06_01590"/>
<dbReference type="InterPro" id="IPR003721">
    <property type="entry name" value="Pantoate_ligase"/>
</dbReference>
<dbReference type="Gene3D" id="3.30.1300.10">
    <property type="entry name" value="Pantoate-beta-alanine ligase, C-terminal domain"/>
    <property type="match status" value="1"/>
</dbReference>
<comment type="pathway">
    <text evidence="1 8">Cofactor biosynthesis; (R)-pantothenate biosynthesis; (R)-pantothenate from (R)-pantoate and beta-alanine: step 1/1.</text>
</comment>
<protein>
    <recommendedName>
        <fullName evidence="8">Pantothenate synthetase</fullName>
        <shortName evidence="8">PS</shortName>
        <ecNumber evidence="8">6.3.2.1</ecNumber>
    </recommendedName>
    <alternativeName>
        <fullName evidence="8">Pantoate--beta-alanine ligase</fullName>
    </alternativeName>
    <alternativeName>
        <fullName evidence="8">Pantoate-activating enzyme</fullName>
    </alternativeName>
</protein>
<evidence type="ECO:0000256" key="1">
    <source>
        <dbReference type="ARBA" id="ARBA00004990"/>
    </source>
</evidence>
<keyword evidence="5 8" id="KW-0547">Nucleotide-binding</keyword>
<comment type="similarity">
    <text evidence="2 8">Belongs to the pantothenate synthetase family.</text>
</comment>
<evidence type="ECO:0000256" key="8">
    <source>
        <dbReference type="HAMAP-Rule" id="MF_00158"/>
    </source>
</evidence>
<dbReference type="EMBL" id="CP138335">
    <property type="protein sequence ID" value="XBW08278.1"/>
    <property type="molecule type" value="Genomic_DNA"/>
</dbReference>
<evidence type="ECO:0000256" key="5">
    <source>
        <dbReference type="ARBA" id="ARBA00022741"/>
    </source>
</evidence>
<dbReference type="AlphaFoldDB" id="A0AAU7VA51"/>
<feature type="binding site" evidence="8">
    <location>
        <position position="151"/>
    </location>
    <ligand>
        <name>(R)-pantoate</name>
        <dbReference type="ChEBI" id="CHEBI:15980"/>
    </ligand>
</feature>
<dbReference type="PANTHER" id="PTHR21299">
    <property type="entry name" value="CYTIDYLATE KINASE/PANTOATE-BETA-ALANINE LIGASE"/>
    <property type="match status" value="1"/>
</dbReference>
<feature type="binding site" evidence="8">
    <location>
        <position position="58"/>
    </location>
    <ligand>
        <name>beta-alanine</name>
        <dbReference type="ChEBI" id="CHEBI:57966"/>
    </ligand>
</feature>
<dbReference type="InterPro" id="IPR004821">
    <property type="entry name" value="Cyt_trans-like"/>
</dbReference>
<dbReference type="CDD" id="cd00560">
    <property type="entry name" value="PanC"/>
    <property type="match status" value="1"/>
</dbReference>
<feature type="binding site" evidence="8">
    <location>
        <position position="174"/>
    </location>
    <ligand>
        <name>ATP</name>
        <dbReference type="ChEBI" id="CHEBI:30616"/>
    </ligand>
</feature>
<keyword evidence="3 8" id="KW-0436">Ligase</keyword>
<keyword evidence="6 8" id="KW-0067">ATP-binding</keyword>
<sequence length="293" mass="31795">MSELLESISALRQWRQQPGTVALVPTMGALHEGHLSLVRQAGELAERVVVSIFVNPTQFGPNEDYARYPRTLAADLEALADLSVDAVFVPSADEMYPDPPARVSLRVGDLGSILEGASRPGHFDGVCQVVAKLFNLVQPQVAVFGEKDAQQLAVIRQLIRDLNFPVEIVGAPIVRESDGLARSSRNAYLSTEERLAAPVLFRSLEQGIAAGSANGRVDPPAAVNQVMQTLVSEPLVEPEYAAVVNRDSFELVALATVGNVEYFNPPKGDLTLLVAARLGNTRLIDNRHWKVEQ</sequence>
<feature type="binding site" evidence="8">
    <location>
        <begin position="145"/>
        <end position="148"/>
    </location>
    <ligand>
        <name>ATP</name>
        <dbReference type="ChEBI" id="CHEBI:30616"/>
    </ligand>
</feature>
<comment type="miscellaneous">
    <text evidence="8">The reaction proceeds by a bi uni uni bi ping pong mechanism.</text>
</comment>
<reference evidence="9" key="1">
    <citation type="submission" date="2023-11" db="EMBL/GenBank/DDBJ databases">
        <title>Scrofimicrobium hongkongense sp. nov., isolated from a patient with peritonitis.</title>
        <authorList>
            <person name="Lao H.Y."/>
            <person name="Wong A.Y.P."/>
            <person name="Ng T.L."/>
            <person name="Wong R.Y.L."/>
            <person name="Yau M.C.Y."/>
            <person name="Lam J.Y.W."/>
            <person name="Siu G.K.H."/>
        </authorList>
    </citation>
    <scope>NUCLEOTIDE SEQUENCE</scope>
    <source>
        <strain evidence="9">R131</strain>
    </source>
</reference>
<dbReference type="RefSeq" id="WP_350258477.1">
    <property type="nucleotide sequence ID" value="NZ_CP138335.1"/>
</dbReference>
<feature type="binding site" evidence="8">
    <location>
        <begin position="27"/>
        <end position="34"/>
    </location>
    <ligand>
        <name>ATP</name>
        <dbReference type="ChEBI" id="CHEBI:30616"/>
    </ligand>
</feature>
<dbReference type="HAMAP" id="MF_00158">
    <property type="entry name" value="PanC"/>
    <property type="match status" value="1"/>
</dbReference>
<comment type="subunit">
    <text evidence="8">Homodimer.</text>
</comment>
<evidence type="ECO:0000256" key="7">
    <source>
        <dbReference type="ARBA" id="ARBA00048258"/>
    </source>
</evidence>
<evidence type="ECO:0000256" key="4">
    <source>
        <dbReference type="ARBA" id="ARBA00022655"/>
    </source>
</evidence>
<dbReference type="NCBIfam" id="TIGR00125">
    <property type="entry name" value="cyt_tran_rel"/>
    <property type="match status" value="1"/>
</dbReference>
<dbReference type="NCBIfam" id="TIGR00018">
    <property type="entry name" value="panC"/>
    <property type="match status" value="1"/>
</dbReference>
<dbReference type="PANTHER" id="PTHR21299:SF1">
    <property type="entry name" value="PANTOATE--BETA-ALANINE LIGASE"/>
    <property type="match status" value="1"/>
</dbReference>
<accession>A0AAU7VA51</accession>
<dbReference type="FunFam" id="3.40.50.620:FF:000013">
    <property type="entry name" value="Pantothenate synthetase"/>
    <property type="match status" value="1"/>
</dbReference>
<keyword evidence="8" id="KW-0963">Cytoplasm</keyword>
<dbReference type="EC" id="6.3.2.1" evidence="8"/>
<dbReference type="GO" id="GO:0004592">
    <property type="term" value="F:pantoate-beta-alanine ligase activity"/>
    <property type="evidence" value="ECO:0007669"/>
    <property type="project" value="UniProtKB-UniRule"/>
</dbReference>
<evidence type="ECO:0000313" key="9">
    <source>
        <dbReference type="EMBL" id="XBW08278.1"/>
    </source>
</evidence>
<comment type="function">
    <text evidence="8">Catalyzes the condensation of pantoate with beta-alanine in an ATP-dependent reaction via a pantoyl-adenylate intermediate.</text>
</comment>
<dbReference type="GO" id="GO:0005829">
    <property type="term" value="C:cytosol"/>
    <property type="evidence" value="ECO:0007669"/>
    <property type="project" value="TreeGrafter"/>
</dbReference>
<dbReference type="SUPFAM" id="SSF52374">
    <property type="entry name" value="Nucleotidylyl transferase"/>
    <property type="match status" value="1"/>
</dbReference>
<dbReference type="InterPro" id="IPR042176">
    <property type="entry name" value="Pantoate_ligase_C"/>
</dbReference>
<gene>
    <name evidence="8 9" type="primary">panC</name>
    <name evidence="9" type="ORF">SAC06_01590</name>
</gene>
<evidence type="ECO:0000256" key="3">
    <source>
        <dbReference type="ARBA" id="ARBA00022598"/>
    </source>
</evidence>
<feature type="active site" description="Proton donor" evidence="8">
    <location>
        <position position="34"/>
    </location>
</feature>
<evidence type="ECO:0000256" key="6">
    <source>
        <dbReference type="ARBA" id="ARBA00022840"/>
    </source>
</evidence>
<keyword evidence="4 8" id="KW-0566">Pantothenate biosynthesis</keyword>
<dbReference type="Gene3D" id="3.40.50.620">
    <property type="entry name" value="HUPs"/>
    <property type="match status" value="1"/>
</dbReference>
<proteinExistence type="inferred from homology"/>
<dbReference type="InterPro" id="IPR014729">
    <property type="entry name" value="Rossmann-like_a/b/a_fold"/>
</dbReference>
<comment type="subcellular location">
    <subcellularLocation>
        <location evidence="8">Cytoplasm</location>
    </subcellularLocation>
</comment>
<feature type="binding site" evidence="8">
    <location>
        <begin position="182"/>
        <end position="185"/>
    </location>
    <ligand>
        <name>ATP</name>
        <dbReference type="ChEBI" id="CHEBI:30616"/>
    </ligand>
</feature>
<comment type="catalytic activity">
    <reaction evidence="7 8">
        <text>(R)-pantoate + beta-alanine + ATP = (R)-pantothenate + AMP + diphosphate + H(+)</text>
        <dbReference type="Rhea" id="RHEA:10912"/>
        <dbReference type="ChEBI" id="CHEBI:15378"/>
        <dbReference type="ChEBI" id="CHEBI:15980"/>
        <dbReference type="ChEBI" id="CHEBI:29032"/>
        <dbReference type="ChEBI" id="CHEBI:30616"/>
        <dbReference type="ChEBI" id="CHEBI:33019"/>
        <dbReference type="ChEBI" id="CHEBI:57966"/>
        <dbReference type="ChEBI" id="CHEBI:456215"/>
        <dbReference type="EC" id="6.3.2.1"/>
    </reaction>
</comment>
<dbReference type="GO" id="GO:0015940">
    <property type="term" value="P:pantothenate biosynthetic process"/>
    <property type="evidence" value="ECO:0007669"/>
    <property type="project" value="UniProtKB-UniRule"/>
</dbReference>
<organism evidence="9">
    <name type="scientific">Scrofimicrobium appendicitidis</name>
    <dbReference type="NCBI Taxonomy" id="3079930"/>
    <lineage>
        <taxon>Bacteria</taxon>
        <taxon>Bacillati</taxon>
        <taxon>Actinomycetota</taxon>
        <taxon>Actinomycetes</taxon>
        <taxon>Actinomycetales</taxon>
        <taxon>Actinomycetaceae</taxon>
        <taxon>Scrofimicrobium</taxon>
    </lineage>
</organism>
<dbReference type="Pfam" id="PF02569">
    <property type="entry name" value="Pantoate_ligase"/>
    <property type="match status" value="1"/>
</dbReference>
<dbReference type="GO" id="GO:0005524">
    <property type="term" value="F:ATP binding"/>
    <property type="evidence" value="ECO:0007669"/>
    <property type="project" value="UniProtKB-KW"/>
</dbReference>